<proteinExistence type="predicted"/>
<gene>
    <name evidence="3" type="ORF">POM88_044760</name>
</gene>
<feature type="compositionally biased region" description="Low complexity" evidence="1">
    <location>
        <begin position="387"/>
        <end position="398"/>
    </location>
</feature>
<feature type="region of interest" description="Disordered" evidence="1">
    <location>
        <begin position="348"/>
        <end position="411"/>
    </location>
</feature>
<feature type="domain" description="GBF-interacting protein 1 N-terminal" evidence="2">
    <location>
        <begin position="18"/>
        <end position="75"/>
    </location>
</feature>
<dbReference type="SUPFAM" id="SSF46934">
    <property type="entry name" value="UBA-like"/>
    <property type="match status" value="1"/>
</dbReference>
<protein>
    <submittedName>
        <fullName evidence="3">GBF-interacting protein</fullName>
    </submittedName>
</protein>
<dbReference type="EMBL" id="JAUIZM010000010">
    <property type="protein sequence ID" value="KAK1360286.1"/>
    <property type="molecule type" value="Genomic_DNA"/>
</dbReference>
<dbReference type="Proteomes" id="UP001237642">
    <property type="component" value="Unassembled WGS sequence"/>
</dbReference>
<evidence type="ECO:0000313" key="3">
    <source>
        <dbReference type="EMBL" id="KAK1360286.1"/>
    </source>
</evidence>
<feature type="compositionally biased region" description="Low complexity" evidence="1">
    <location>
        <begin position="247"/>
        <end position="260"/>
    </location>
</feature>
<sequence>MVFSSTSRIDGGPQILSAGVRKTIQSLKEIVGNHSDAEIYSTLKETNMDPNETVQKLLNQDPFHEVKRKRDKRREVTTNMVYTASQQKKHSEPLNQGTQHSAHSDHNIRSRGIIRNSLPDPKVSREFRVVRDNRTNHKTNSMIKPPMQSQISSNEPEVPKFADKSSLNITSNNQKQPVGRHSSKSANGITDPQPRQPRGVQINGEKESLVDNRASVKKAVTQVQTKNTNDSQLSTTSSNNSVAGVYSSSSDPVHVPSPDSRPAANIGAIKREVGAVGVRRLPTEISAKGSSTQSNSFPNSHLGRDGPSRDSFRSSASMSKSSHPTQTPVNESTVRSISVTKPFVNNQHVNRQHQSSGHQKVSSHSNKEWKPKSSQKQSTGPGVIGTPSKSASPPADASKNVEAESTQLPSRIDISDNQNVIIAPHIRVSTTDRFRVTFGSVGTEFEPSRNSGFEAVEGAEELAIDPSASVSVSTPESSGDESSGSKQEGLIDEHVRNSGTSSPASAAVSEQQLTGKKESSGPQDLDNADVGLVRDNSQSHTPSESQQNQDPPQLPIFSAYDPQTMYDNPYFRSAVDESARVQSQQLPQELQAISSHTVNSIPSSTVAMVQQPQLAQMYPQVHVSHYANIMPYRQFLSPVYVPPMAVPAGYSSNPAYPHPSNGNSYLLMPGPGGSSHLPAGGVKYGIQQFKPVPTGSPNGFGNFAGPNGYAINAPSGSATGLEDSSRMKYKDGNLYVPNPQAETSEIWMSQRDLPSMQSGSYYNMAGQTPHAAYLPSHTSHASFNAAAQSSHVQFPGMYHSPQPAGIPSPHHPSVGGNLGVGLAAGGPASQVNAFQQPQLGHMNWTGNF</sequence>
<dbReference type="InterPro" id="IPR009060">
    <property type="entry name" value="UBA-like_sf"/>
</dbReference>
<organism evidence="3 4">
    <name type="scientific">Heracleum sosnowskyi</name>
    <dbReference type="NCBI Taxonomy" id="360622"/>
    <lineage>
        <taxon>Eukaryota</taxon>
        <taxon>Viridiplantae</taxon>
        <taxon>Streptophyta</taxon>
        <taxon>Embryophyta</taxon>
        <taxon>Tracheophyta</taxon>
        <taxon>Spermatophyta</taxon>
        <taxon>Magnoliopsida</taxon>
        <taxon>eudicotyledons</taxon>
        <taxon>Gunneridae</taxon>
        <taxon>Pentapetalae</taxon>
        <taxon>asterids</taxon>
        <taxon>campanulids</taxon>
        <taxon>Apiales</taxon>
        <taxon>Apiaceae</taxon>
        <taxon>Apioideae</taxon>
        <taxon>apioid superclade</taxon>
        <taxon>Tordylieae</taxon>
        <taxon>Tordyliinae</taxon>
        <taxon>Heracleum</taxon>
    </lineage>
</organism>
<dbReference type="Pfam" id="PF06972">
    <property type="entry name" value="GIP1_N"/>
    <property type="match status" value="1"/>
</dbReference>
<keyword evidence="4" id="KW-1185">Reference proteome</keyword>
<feature type="compositionally biased region" description="Polar residues" evidence="1">
    <location>
        <begin position="323"/>
        <end position="334"/>
    </location>
</feature>
<feature type="compositionally biased region" description="Polar residues" evidence="1">
    <location>
        <begin position="535"/>
        <end position="551"/>
    </location>
</feature>
<reference evidence="3" key="1">
    <citation type="submission" date="2023-02" db="EMBL/GenBank/DDBJ databases">
        <title>Genome of toxic invasive species Heracleum sosnowskyi carries increased number of genes despite the absence of recent whole-genome duplications.</title>
        <authorList>
            <person name="Schelkunov M."/>
            <person name="Shtratnikova V."/>
            <person name="Makarenko M."/>
            <person name="Klepikova A."/>
            <person name="Omelchenko D."/>
            <person name="Novikova G."/>
            <person name="Obukhova E."/>
            <person name="Bogdanov V."/>
            <person name="Penin A."/>
            <person name="Logacheva M."/>
        </authorList>
    </citation>
    <scope>NUCLEOTIDE SEQUENCE</scope>
    <source>
        <strain evidence="3">Hsosn_3</strain>
        <tissue evidence="3">Leaf</tissue>
    </source>
</reference>
<evidence type="ECO:0000313" key="4">
    <source>
        <dbReference type="Proteomes" id="UP001237642"/>
    </source>
</evidence>
<feature type="compositionally biased region" description="Polar residues" evidence="1">
    <location>
        <begin position="138"/>
        <end position="155"/>
    </location>
</feature>
<dbReference type="PANTHER" id="PTHR47070:SF2">
    <property type="entry name" value="OS06G0206100 PROTEIN"/>
    <property type="match status" value="1"/>
</dbReference>
<feature type="compositionally biased region" description="Polar residues" evidence="1">
    <location>
        <begin position="221"/>
        <end position="242"/>
    </location>
</feature>
<evidence type="ECO:0000259" key="2">
    <source>
        <dbReference type="Pfam" id="PF06972"/>
    </source>
</evidence>
<feature type="compositionally biased region" description="Polar residues" evidence="1">
    <location>
        <begin position="348"/>
        <end position="364"/>
    </location>
</feature>
<dbReference type="AlphaFoldDB" id="A0AAD8M499"/>
<comment type="caution">
    <text evidence="3">The sequence shown here is derived from an EMBL/GenBank/DDBJ whole genome shotgun (WGS) entry which is preliminary data.</text>
</comment>
<evidence type="ECO:0000256" key="1">
    <source>
        <dbReference type="SAM" id="MobiDB-lite"/>
    </source>
</evidence>
<feature type="compositionally biased region" description="Basic and acidic residues" evidence="1">
    <location>
        <begin position="122"/>
        <end position="135"/>
    </location>
</feature>
<feature type="compositionally biased region" description="Basic and acidic residues" evidence="1">
    <location>
        <begin position="302"/>
        <end position="312"/>
    </location>
</feature>
<feature type="compositionally biased region" description="Low complexity" evidence="1">
    <location>
        <begin position="466"/>
        <end position="477"/>
    </location>
</feature>
<feature type="compositionally biased region" description="Polar residues" evidence="1">
    <location>
        <begin position="288"/>
        <end position="299"/>
    </location>
</feature>
<feature type="region of interest" description="Disordered" evidence="1">
    <location>
        <begin position="284"/>
        <end position="334"/>
    </location>
</feature>
<dbReference type="PANTHER" id="PTHR47070">
    <property type="entry name" value="HYDROXYPROLINE-RICH GLYCOPROTEIN-LIKE"/>
    <property type="match status" value="1"/>
</dbReference>
<dbReference type="InterPro" id="IPR009719">
    <property type="entry name" value="GIP1_N"/>
</dbReference>
<feature type="region of interest" description="Disordered" evidence="1">
    <location>
        <begin position="83"/>
        <end position="266"/>
    </location>
</feature>
<feature type="region of interest" description="Disordered" evidence="1">
    <location>
        <begin position="462"/>
        <end position="561"/>
    </location>
</feature>
<reference evidence="3" key="2">
    <citation type="submission" date="2023-05" db="EMBL/GenBank/DDBJ databases">
        <authorList>
            <person name="Schelkunov M.I."/>
        </authorList>
    </citation>
    <scope>NUCLEOTIDE SEQUENCE</scope>
    <source>
        <strain evidence="3">Hsosn_3</strain>
        <tissue evidence="3">Leaf</tissue>
    </source>
</reference>
<name>A0AAD8M499_9APIA</name>
<feature type="compositionally biased region" description="Low complexity" evidence="1">
    <location>
        <begin position="313"/>
        <end position="322"/>
    </location>
</feature>
<accession>A0AAD8M499</accession>
<feature type="compositionally biased region" description="Polar residues" evidence="1">
    <location>
        <begin position="165"/>
        <end position="176"/>
    </location>
</feature>
<feature type="compositionally biased region" description="Polar residues" evidence="1">
    <location>
        <begin position="497"/>
        <end position="514"/>
    </location>
</feature>